<evidence type="ECO:0000256" key="8">
    <source>
        <dbReference type="SAM" id="Coils"/>
    </source>
</evidence>
<protein>
    <recommendedName>
        <fullName evidence="3">rRNA-processing protein EFG1</fullName>
    </recommendedName>
    <alternativeName>
        <fullName evidence="4">rRNA-processing protein efg1</fullName>
    </alternativeName>
</protein>
<dbReference type="PANTHER" id="PTHR33911">
    <property type="entry name" value="RRNA-PROCESSING PROTEIN EFG1"/>
    <property type="match status" value="1"/>
</dbReference>
<evidence type="ECO:0000313" key="11">
    <source>
        <dbReference type="Proteomes" id="UP000029867"/>
    </source>
</evidence>
<keyword evidence="5" id="KW-0698">rRNA processing</keyword>
<feature type="compositionally biased region" description="Basic and acidic residues" evidence="9">
    <location>
        <begin position="226"/>
        <end position="235"/>
    </location>
</feature>
<dbReference type="HOGENOM" id="CLU_066912_2_0_1"/>
<gene>
    <name evidence="10" type="ORF">JL09_g1115</name>
</gene>
<comment type="similarity">
    <text evidence="2">Belongs to the EFG1 family.</text>
</comment>
<dbReference type="Proteomes" id="UP000029867">
    <property type="component" value="Unassembled WGS sequence"/>
</dbReference>
<dbReference type="InterPro" id="IPR019310">
    <property type="entry name" value="Efg1"/>
</dbReference>
<feature type="coiled-coil region" evidence="8">
    <location>
        <begin position="47"/>
        <end position="119"/>
    </location>
</feature>
<accession>A0A099P4H1</accession>
<dbReference type="EMBL" id="JQFK01000006">
    <property type="protein sequence ID" value="KGK39840.1"/>
    <property type="molecule type" value="Genomic_DNA"/>
</dbReference>
<dbReference type="PANTHER" id="PTHR33911:SF1">
    <property type="entry name" value="RRNA-PROCESSING PROTEIN EFG1"/>
    <property type="match status" value="1"/>
</dbReference>
<reference evidence="11" key="1">
    <citation type="journal article" date="2014" name="Microb. Cell Fact.">
        <title>Exploiting Issatchenkia orientalis SD108 for succinic acid production.</title>
        <authorList>
            <person name="Xiao H."/>
            <person name="Shao Z."/>
            <person name="Jiang Y."/>
            <person name="Dole S."/>
            <person name="Zhao H."/>
        </authorList>
    </citation>
    <scope>NUCLEOTIDE SEQUENCE [LARGE SCALE GENOMIC DNA]</scope>
    <source>
        <strain evidence="11">SD108</strain>
    </source>
</reference>
<organism evidence="10 11">
    <name type="scientific">Pichia kudriavzevii</name>
    <name type="common">Yeast</name>
    <name type="synonym">Issatchenkia orientalis</name>
    <dbReference type="NCBI Taxonomy" id="4909"/>
    <lineage>
        <taxon>Eukaryota</taxon>
        <taxon>Fungi</taxon>
        <taxon>Dikarya</taxon>
        <taxon>Ascomycota</taxon>
        <taxon>Saccharomycotina</taxon>
        <taxon>Pichiomycetes</taxon>
        <taxon>Pichiales</taxon>
        <taxon>Pichiaceae</taxon>
        <taxon>Pichia</taxon>
    </lineage>
</organism>
<sequence>MAKRNENSTQASVDLRKALTHGSSGIKKKIRDISRLLTKDTLPADVRVANERALSTLKLELEKIQSEQKAKKVALRYHKVRFFEKKKAIRFYKKSKREVEELETKLNEVTGESERKDTKKQYKKAKRVFEHCKIDLAYILNYPKDEKYISLYTKTVVENLPKKAIDGINRANQRKEALKKMFAEQLANNELPISLEEGLSGQVAKDSNNKNNGTSKKTTNTIQNVDDMKVDTKEKEEDDFFE</sequence>
<evidence type="ECO:0000256" key="9">
    <source>
        <dbReference type="SAM" id="MobiDB-lite"/>
    </source>
</evidence>
<evidence type="ECO:0000256" key="7">
    <source>
        <dbReference type="ARBA" id="ARBA00023242"/>
    </source>
</evidence>
<dbReference type="GO" id="GO:0030688">
    <property type="term" value="C:preribosome, small subunit precursor"/>
    <property type="evidence" value="ECO:0007669"/>
    <property type="project" value="TreeGrafter"/>
</dbReference>
<dbReference type="AlphaFoldDB" id="A0A099P4H1"/>
<evidence type="ECO:0000313" key="10">
    <source>
        <dbReference type="EMBL" id="KGK39840.1"/>
    </source>
</evidence>
<proteinExistence type="inferred from homology"/>
<dbReference type="VEuPathDB" id="FungiDB:C5L36_0B04830"/>
<dbReference type="InterPro" id="IPR050786">
    <property type="entry name" value="EFG1_rRNA-proc"/>
</dbReference>
<evidence type="ECO:0000256" key="5">
    <source>
        <dbReference type="ARBA" id="ARBA00022552"/>
    </source>
</evidence>
<comment type="subcellular location">
    <subcellularLocation>
        <location evidence="1">Nucleus</location>
        <location evidence="1">Nucleolus</location>
    </subcellularLocation>
</comment>
<dbReference type="GO" id="GO:0000462">
    <property type="term" value="P:maturation of SSU-rRNA from tricistronic rRNA transcript (SSU-rRNA, 5.8S rRNA, LSU-rRNA)"/>
    <property type="evidence" value="ECO:0007669"/>
    <property type="project" value="TreeGrafter"/>
</dbReference>
<dbReference type="eggNOG" id="KOG4484">
    <property type="taxonomic scope" value="Eukaryota"/>
</dbReference>
<evidence type="ECO:0000256" key="4">
    <source>
        <dbReference type="ARBA" id="ARBA00019827"/>
    </source>
</evidence>
<evidence type="ECO:0000256" key="3">
    <source>
        <dbReference type="ARBA" id="ARBA00018689"/>
    </source>
</evidence>
<evidence type="ECO:0000256" key="2">
    <source>
        <dbReference type="ARBA" id="ARBA00006916"/>
    </source>
</evidence>
<comment type="caution">
    <text evidence="10">The sequence shown here is derived from an EMBL/GenBank/DDBJ whole genome shotgun (WGS) entry which is preliminary data.</text>
</comment>
<evidence type="ECO:0000256" key="1">
    <source>
        <dbReference type="ARBA" id="ARBA00004604"/>
    </source>
</evidence>
<keyword evidence="6 8" id="KW-0175">Coiled coil</keyword>
<dbReference type="Pfam" id="PF10153">
    <property type="entry name" value="Efg1"/>
    <property type="match status" value="1"/>
</dbReference>
<evidence type="ECO:0000256" key="6">
    <source>
        <dbReference type="ARBA" id="ARBA00023054"/>
    </source>
</evidence>
<feature type="compositionally biased region" description="Low complexity" evidence="9">
    <location>
        <begin position="205"/>
        <end position="221"/>
    </location>
</feature>
<dbReference type="GO" id="GO:0005730">
    <property type="term" value="C:nucleolus"/>
    <property type="evidence" value="ECO:0007669"/>
    <property type="project" value="UniProtKB-SubCell"/>
</dbReference>
<feature type="region of interest" description="Disordered" evidence="9">
    <location>
        <begin position="203"/>
        <end position="242"/>
    </location>
</feature>
<keyword evidence="7" id="KW-0539">Nucleus</keyword>
<name>A0A099P4H1_PICKU</name>